<dbReference type="RefSeq" id="WP_167366463.1">
    <property type="nucleotide sequence ID" value="NZ_FNEE01000009.1"/>
</dbReference>
<sequence>MSAKVRIKAGLVEFEYEGETELSISDIKDLFSHIETLFTVPILASGGAIVAEDGTGNEGSEVPPPTKGANKLHVNSVAAKLNAKTATDVAMAAAAYLQLMAEKDTFSRQELLATMKGATKFYNANMAGNLTKTLKVLVGTKFNQVGTDQYSLTSPEHEKLEAAFA</sequence>
<dbReference type="AlphaFoldDB" id="A0A1G8X4U2"/>
<protein>
    <submittedName>
        <fullName evidence="1">Uncharacterized protein</fullName>
    </submittedName>
</protein>
<dbReference type="EMBL" id="FNEE01000009">
    <property type="protein sequence ID" value="SDJ85632.1"/>
    <property type="molecule type" value="Genomic_DNA"/>
</dbReference>
<evidence type="ECO:0000313" key="2">
    <source>
        <dbReference type="Proteomes" id="UP000198894"/>
    </source>
</evidence>
<organism evidence="1 2">
    <name type="scientific">Mesorhizobium muleiense</name>
    <dbReference type="NCBI Taxonomy" id="1004279"/>
    <lineage>
        <taxon>Bacteria</taxon>
        <taxon>Pseudomonadati</taxon>
        <taxon>Pseudomonadota</taxon>
        <taxon>Alphaproteobacteria</taxon>
        <taxon>Hyphomicrobiales</taxon>
        <taxon>Phyllobacteriaceae</taxon>
        <taxon>Mesorhizobium</taxon>
    </lineage>
</organism>
<gene>
    <name evidence="1" type="ORF">SAMN05428953_109172</name>
</gene>
<proteinExistence type="predicted"/>
<evidence type="ECO:0000313" key="1">
    <source>
        <dbReference type="EMBL" id="SDJ85632.1"/>
    </source>
</evidence>
<keyword evidence="2" id="KW-1185">Reference proteome</keyword>
<name>A0A1G8X4U2_9HYPH</name>
<dbReference type="Proteomes" id="UP000198894">
    <property type="component" value="Unassembled WGS sequence"/>
</dbReference>
<accession>A0A1G8X4U2</accession>
<reference evidence="2" key="1">
    <citation type="submission" date="2016-10" db="EMBL/GenBank/DDBJ databases">
        <authorList>
            <person name="Varghese N."/>
            <person name="Submissions S."/>
        </authorList>
    </citation>
    <scope>NUCLEOTIDE SEQUENCE [LARGE SCALE GENOMIC DNA]</scope>
    <source>
        <strain evidence="2">CGMCC 1.11022</strain>
    </source>
</reference>